<dbReference type="InterPro" id="IPR019860">
    <property type="entry name" value="Motility-assoc_ABC_perm_GldF"/>
</dbReference>
<evidence type="ECO:0000256" key="4">
    <source>
        <dbReference type="ARBA" id="ARBA00022989"/>
    </source>
</evidence>
<dbReference type="Pfam" id="PF12698">
    <property type="entry name" value="ABC2_membrane_3"/>
    <property type="match status" value="1"/>
</dbReference>
<feature type="transmembrane region" description="Helical" evidence="6">
    <location>
        <begin position="219"/>
        <end position="237"/>
    </location>
</feature>
<keyword evidence="3 6" id="KW-0812">Transmembrane</keyword>
<gene>
    <name evidence="8" type="primary">gldF</name>
    <name evidence="8" type="ORF">ACFSKU_02510</name>
</gene>
<evidence type="ECO:0000259" key="7">
    <source>
        <dbReference type="Pfam" id="PF12698"/>
    </source>
</evidence>
<evidence type="ECO:0000256" key="3">
    <source>
        <dbReference type="ARBA" id="ARBA00022692"/>
    </source>
</evidence>
<dbReference type="InterPro" id="IPR013525">
    <property type="entry name" value="ABC2_TM"/>
</dbReference>
<dbReference type="Proteomes" id="UP001597369">
    <property type="component" value="Unassembled WGS sequence"/>
</dbReference>
<dbReference type="RefSeq" id="WP_229961890.1">
    <property type="nucleotide sequence ID" value="NZ_JAJJWI010000016.1"/>
</dbReference>
<evidence type="ECO:0000256" key="2">
    <source>
        <dbReference type="ARBA" id="ARBA00022475"/>
    </source>
</evidence>
<dbReference type="PANTHER" id="PTHR30294:SF29">
    <property type="entry name" value="MULTIDRUG ABC TRANSPORTER PERMEASE YBHS-RELATED"/>
    <property type="match status" value="1"/>
</dbReference>
<evidence type="ECO:0000256" key="1">
    <source>
        <dbReference type="ARBA" id="ARBA00004651"/>
    </source>
</evidence>
<dbReference type="NCBIfam" id="TIGR03518">
    <property type="entry name" value="ABC_perm_GldF"/>
    <property type="match status" value="1"/>
</dbReference>
<keyword evidence="2" id="KW-1003">Cell membrane</keyword>
<organism evidence="8 9">
    <name type="scientific">Pontibacter silvestris</name>
    <dbReference type="NCBI Taxonomy" id="2305183"/>
    <lineage>
        <taxon>Bacteria</taxon>
        <taxon>Pseudomonadati</taxon>
        <taxon>Bacteroidota</taxon>
        <taxon>Cytophagia</taxon>
        <taxon>Cytophagales</taxon>
        <taxon>Hymenobacteraceae</taxon>
        <taxon>Pontibacter</taxon>
    </lineage>
</organism>
<evidence type="ECO:0000313" key="9">
    <source>
        <dbReference type="Proteomes" id="UP001597369"/>
    </source>
</evidence>
<keyword evidence="4 6" id="KW-1133">Transmembrane helix</keyword>
<name>A0ABW4WSK6_9BACT</name>
<comment type="caution">
    <text evidence="8">The sequence shown here is derived from an EMBL/GenBank/DDBJ whole genome shotgun (WGS) entry which is preliminary data.</text>
</comment>
<feature type="transmembrane region" description="Helical" evidence="6">
    <location>
        <begin position="12"/>
        <end position="35"/>
    </location>
</feature>
<evidence type="ECO:0000313" key="8">
    <source>
        <dbReference type="EMBL" id="MFD2065739.1"/>
    </source>
</evidence>
<sequence>MLSILKKEFNGFLNSLIAYIVIAVFLIAIGMFMWVFPESSVLEYGYADMQTLFNMAPWLFLFLIPAITMRTFAEEKREGTIELLLTKPLTDIQLILGKFFAALLLALFALLPTLLYYYTVYELGAPQGNVDSAAVVGSYIGLIFLAGVFSAIGVFASSISDNQIISFVIAVLLCYIVYAGFDLIASIPGVGSYGYLISQLGISYHYSAISKGLIDSRDLLYFISVIAIMVLATRLVLRSRKW</sequence>
<keyword evidence="9" id="KW-1185">Reference proteome</keyword>
<dbReference type="EMBL" id="JBHUHV010000008">
    <property type="protein sequence ID" value="MFD2065739.1"/>
    <property type="molecule type" value="Genomic_DNA"/>
</dbReference>
<feature type="transmembrane region" description="Helical" evidence="6">
    <location>
        <begin position="138"/>
        <end position="157"/>
    </location>
</feature>
<dbReference type="InterPro" id="IPR051449">
    <property type="entry name" value="ABC-2_transporter_component"/>
</dbReference>
<protein>
    <submittedName>
        <fullName evidence="8">Gliding motility-associated ABC transporter permease subunit GldF</fullName>
    </submittedName>
</protein>
<accession>A0ABW4WSK6</accession>
<proteinExistence type="predicted"/>
<evidence type="ECO:0000256" key="5">
    <source>
        <dbReference type="ARBA" id="ARBA00023136"/>
    </source>
</evidence>
<feature type="domain" description="ABC-2 type transporter transmembrane" evidence="7">
    <location>
        <begin position="51"/>
        <end position="188"/>
    </location>
</feature>
<comment type="subcellular location">
    <subcellularLocation>
        <location evidence="1">Cell membrane</location>
        <topology evidence="1">Multi-pass membrane protein</topology>
    </subcellularLocation>
</comment>
<feature type="transmembrane region" description="Helical" evidence="6">
    <location>
        <begin position="94"/>
        <end position="118"/>
    </location>
</feature>
<dbReference type="PANTHER" id="PTHR30294">
    <property type="entry name" value="MEMBRANE COMPONENT OF ABC TRANSPORTER YHHJ-RELATED"/>
    <property type="match status" value="1"/>
</dbReference>
<evidence type="ECO:0000256" key="6">
    <source>
        <dbReference type="SAM" id="Phobius"/>
    </source>
</evidence>
<reference evidence="9" key="1">
    <citation type="journal article" date="2019" name="Int. J. Syst. Evol. Microbiol.">
        <title>The Global Catalogue of Microorganisms (GCM) 10K type strain sequencing project: providing services to taxonomists for standard genome sequencing and annotation.</title>
        <authorList>
            <consortium name="The Broad Institute Genomics Platform"/>
            <consortium name="The Broad Institute Genome Sequencing Center for Infectious Disease"/>
            <person name="Wu L."/>
            <person name="Ma J."/>
        </authorList>
    </citation>
    <scope>NUCLEOTIDE SEQUENCE [LARGE SCALE GENOMIC DNA]</scope>
    <source>
        <strain evidence="9">JCM 16545</strain>
    </source>
</reference>
<feature type="transmembrane region" description="Helical" evidence="6">
    <location>
        <begin position="55"/>
        <end position="73"/>
    </location>
</feature>
<keyword evidence="5 6" id="KW-0472">Membrane</keyword>
<feature type="transmembrane region" description="Helical" evidence="6">
    <location>
        <begin position="164"/>
        <end position="187"/>
    </location>
</feature>